<sequence length="902" mass="100841">MRTDFVVLDLETTGLNPEGDRIIQVAMLREINGCVERLDFFVNPEQPIPSFVRRLTGFQDIDFTLYPTIDHVINEVRAFIGDRPVVGHQISFDLAFLAKVGVRVVDAIDTLEWARIALPIQSSYRLESLAPEDHGFHDARNDVEATYHLVYRIREALSQLPKETQADLRYLLGNEWEWWDVTDSGTAFHSPLDFPVAEVPLTGELPQMTHGYNAHDWLTERSPIGKSFSAFERRPSQETMLSAVDRAYEDGTILMVEAGTGTGKSLAYLTPALLASLGRGERTVIATYTLALQEQLWNKDLPVAQQHLPVRSAMVKGRGQYICLLKADELRQTTTMLNESRGRRLALARLLTFIALTDRGDFDAFNPSSHESKQLWQDVLADRHACAGSRCVYAGSCYMRLARRQAETSHIVVVNHALLAAHMATPGVLPDFDHVIIDEAHHFSDVVERAFGMDVNIVDFTQVLGEMVAHNGLFDHLKAHPDLFGLVETVRDQAMQLRDRLARVEQALLSQTPPSDYGRQSVRVTEDLYAQWAGTGIDSAIQSLRYTLAAVAQVSRDIWASAEAILGDAVKTDAGWLRFQKWAEDVYDFSIHMDQWGPPQEAVVSWWEARRLDTEPQVTLRQGPVDVSKLVNDTLWEKVKTGVLTSATLSIAGDFQYMARTLGVPKSRLRAIQLPSAFDLRHNSCLAIPTDAPDVSNPQHVHALAQFLLDVVPIIEGRTLVLTTSHRTLRALADLIRDELEAIGIITLAQGIDGPSVRLVSQFKETPRSVLIGASGLWEGVDVPGPGLSLVVMTRLPFGAPGEPLEEARMERLQAAGKSAFYAHTLPKAVLRFQQGFGRLLRTRQDRGVVVVFDPRLITSRYGTKFIQALGGPHLETQPQRALVTWIREFFKEKEGEQDREI</sequence>
<evidence type="ECO:0000259" key="6">
    <source>
        <dbReference type="PROSITE" id="PS51193"/>
    </source>
</evidence>
<dbReference type="SMART" id="SM00479">
    <property type="entry name" value="EXOIII"/>
    <property type="match status" value="1"/>
</dbReference>
<reference evidence="7 8" key="1">
    <citation type="journal article" date="2019" name="Sci. Rep.">
        <title>Sulfobacillus thermotolerans: new insights into resistance and metabolic capacities of acidophilic chemolithotrophs.</title>
        <authorList>
            <person name="Panyushkina A.E."/>
            <person name="Babenko V.V."/>
            <person name="Nikitina A.S."/>
            <person name="Selezneva O.V."/>
            <person name="Tsaplina I.A."/>
            <person name="Letarova M.A."/>
            <person name="Kostryukova E.S."/>
            <person name="Letarov A.V."/>
        </authorList>
    </citation>
    <scope>NUCLEOTIDE SEQUENCE [LARGE SCALE GENOMIC DNA]</scope>
    <source>
        <strain evidence="7 8">Kr1</strain>
    </source>
</reference>
<dbReference type="InterPro" id="IPR014001">
    <property type="entry name" value="Helicase_ATP-bd"/>
</dbReference>
<feature type="domain" description="Helicase ATP-binding" evidence="6">
    <location>
        <begin position="223"/>
        <end position="501"/>
    </location>
</feature>
<evidence type="ECO:0000256" key="4">
    <source>
        <dbReference type="ARBA" id="ARBA00038058"/>
    </source>
</evidence>
<dbReference type="InterPro" id="IPR012337">
    <property type="entry name" value="RNaseH-like_sf"/>
</dbReference>
<accession>A0ABM6RQH5</accession>
<dbReference type="Gene3D" id="3.30.420.10">
    <property type="entry name" value="Ribonuclease H-like superfamily/Ribonuclease H"/>
    <property type="match status" value="1"/>
</dbReference>
<dbReference type="InterPro" id="IPR036397">
    <property type="entry name" value="RNaseH_sf"/>
</dbReference>
<dbReference type="SMART" id="SM00487">
    <property type="entry name" value="DEXDc"/>
    <property type="match status" value="1"/>
</dbReference>
<evidence type="ECO:0000313" key="8">
    <source>
        <dbReference type="Proteomes" id="UP000325292"/>
    </source>
</evidence>
<protein>
    <recommendedName>
        <fullName evidence="9">3'-5' exonuclease DinG</fullName>
    </recommendedName>
</protein>
<dbReference type="InterPro" id="IPR013520">
    <property type="entry name" value="Ribonucl_H"/>
</dbReference>
<dbReference type="EMBL" id="CP019454">
    <property type="protein sequence ID" value="AUW93673.1"/>
    <property type="molecule type" value="Genomic_DNA"/>
</dbReference>
<organism evidence="7 8">
    <name type="scientific">Sulfobacillus thermotolerans</name>
    <dbReference type="NCBI Taxonomy" id="338644"/>
    <lineage>
        <taxon>Bacteria</taxon>
        <taxon>Bacillati</taxon>
        <taxon>Bacillota</taxon>
        <taxon>Clostridia</taxon>
        <taxon>Eubacteriales</taxon>
        <taxon>Clostridiales Family XVII. Incertae Sedis</taxon>
        <taxon>Sulfobacillus</taxon>
    </lineage>
</organism>
<name>A0ABM6RQH5_9FIRM</name>
<dbReference type="InterPro" id="IPR006555">
    <property type="entry name" value="ATP-dep_Helicase_C"/>
</dbReference>
<comment type="similarity">
    <text evidence="4">Belongs to the helicase family. DinG subfamily.</text>
</comment>
<dbReference type="PROSITE" id="PS51193">
    <property type="entry name" value="HELICASE_ATP_BIND_2"/>
    <property type="match status" value="1"/>
</dbReference>
<keyword evidence="3" id="KW-0067">ATP-binding</keyword>
<evidence type="ECO:0000313" key="7">
    <source>
        <dbReference type="EMBL" id="AUW93673.1"/>
    </source>
</evidence>
<dbReference type="InterPro" id="IPR045028">
    <property type="entry name" value="DinG/Rad3-like"/>
</dbReference>
<dbReference type="SUPFAM" id="SSF53098">
    <property type="entry name" value="Ribonuclease H-like"/>
    <property type="match status" value="1"/>
</dbReference>
<proteinExistence type="inferred from homology"/>
<dbReference type="InterPro" id="IPR027417">
    <property type="entry name" value="P-loop_NTPase"/>
</dbReference>
<dbReference type="PANTHER" id="PTHR11472:SF34">
    <property type="entry name" value="REGULATOR OF TELOMERE ELONGATION HELICASE 1"/>
    <property type="match status" value="1"/>
</dbReference>
<dbReference type="Proteomes" id="UP000325292">
    <property type="component" value="Chromosome"/>
</dbReference>
<evidence type="ECO:0000256" key="3">
    <source>
        <dbReference type="ARBA" id="ARBA00022840"/>
    </source>
</evidence>
<gene>
    <name evidence="7" type="ORF">BXT84_06745</name>
</gene>
<dbReference type="SMART" id="SM00491">
    <property type="entry name" value="HELICc2"/>
    <property type="match status" value="1"/>
</dbReference>
<evidence type="ECO:0000256" key="2">
    <source>
        <dbReference type="ARBA" id="ARBA00022801"/>
    </source>
</evidence>
<keyword evidence="1" id="KW-0547">Nucleotide-binding</keyword>
<dbReference type="PANTHER" id="PTHR11472">
    <property type="entry name" value="DNA REPAIR DEAD HELICASE RAD3/XP-D SUBFAMILY MEMBER"/>
    <property type="match status" value="1"/>
</dbReference>
<dbReference type="CDD" id="cd06127">
    <property type="entry name" value="DEDDh"/>
    <property type="match status" value="1"/>
</dbReference>
<dbReference type="Pfam" id="PF13307">
    <property type="entry name" value="Helicase_C_2"/>
    <property type="match status" value="1"/>
</dbReference>
<evidence type="ECO:0000259" key="5">
    <source>
        <dbReference type="PROSITE" id="PS51192"/>
    </source>
</evidence>
<keyword evidence="8" id="KW-1185">Reference proteome</keyword>
<dbReference type="Pfam" id="PF00929">
    <property type="entry name" value="RNase_T"/>
    <property type="match status" value="1"/>
</dbReference>
<evidence type="ECO:0000256" key="1">
    <source>
        <dbReference type="ARBA" id="ARBA00022741"/>
    </source>
</evidence>
<dbReference type="SUPFAM" id="SSF52540">
    <property type="entry name" value="P-loop containing nucleoside triphosphate hydrolases"/>
    <property type="match status" value="2"/>
</dbReference>
<feature type="domain" description="Helicase ATP-binding" evidence="5">
    <location>
        <begin position="245"/>
        <end position="531"/>
    </location>
</feature>
<keyword evidence="2" id="KW-0378">Hydrolase</keyword>
<dbReference type="PROSITE" id="PS51192">
    <property type="entry name" value="HELICASE_ATP_BIND_1"/>
    <property type="match status" value="1"/>
</dbReference>
<dbReference type="InterPro" id="IPR014013">
    <property type="entry name" value="Helic_SF1/SF2_ATP-bd_DinG/Rad3"/>
</dbReference>
<dbReference type="Gene3D" id="3.40.50.300">
    <property type="entry name" value="P-loop containing nucleotide triphosphate hydrolases"/>
    <property type="match status" value="2"/>
</dbReference>
<evidence type="ECO:0008006" key="9">
    <source>
        <dbReference type="Google" id="ProtNLM"/>
    </source>
</evidence>